<dbReference type="Proteomes" id="UP000240357">
    <property type="component" value="Unassembled WGS sequence"/>
</dbReference>
<feature type="transmembrane region" description="Helical" evidence="7">
    <location>
        <begin position="7"/>
        <end position="25"/>
    </location>
</feature>
<sequence length="459" mass="53186">MTFVLTDFLAAFLAWVTFYILRKIILEEGIIDLTYKLVGNAAIIASFWTLLYALTGRYRDIFRKSRVKEVLNLAQISFFGGIIIFFVLLLDDEGISNYQAYYKIISTYLFVHFFISAIAKVLAIMHNQNLVKRRKIYFNTLIIGSNTNAREVYKELEKNNRHLGLQIKGFVHVFDSFGHFYEDELCNLGPYREISDLIKQHQVEEVIIAIEPSEHEKITEILSLLEGENVRISILPDVYQILLGSVKVNHLFGTPLIEVKQDLMPVWQEISKRAVDIGISLFFMLFFFWVYGIIALLVRLSSTGPIIYRQERIGKSGRPFYIYKFRSMFADAETNGPALSSDADPRVTPWGRFMRKVRLDELPQFYNVLVGEMSLVGPRPERQYFIDQIVKAAPQYKHLLRVRPGITSLGLVKFGYAQNVDEMIKRLKYDILYIENMSLAMDFRVLLYTIKVIVEGRGK</sequence>
<comment type="caution">
    <text evidence="9">The sequence shown here is derived from an EMBL/GenBank/DDBJ whole genome shotgun (WGS) entry which is preliminary data.</text>
</comment>
<dbReference type="OrthoDB" id="9808602at2"/>
<gene>
    <name evidence="9" type="ORF">AHMF7605_28075</name>
</gene>
<dbReference type="NCBIfam" id="TIGR03025">
    <property type="entry name" value="EPS_sugtrans"/>
    <property type="match status" value="1"/>
</dbReference>
<dbReference type="Pfam" id="PF02397">
    <property type="entry name" value="Bac_transf"/>
    <property type="match status" value="1"/>
</dbReference>
<keyword evidence="10" id="KW-1185">Reference proteome</keyword>
<keyword evidence="3 9" id="KW-0808">Transferase</keyword>
<dbReference type="GO" id="GO:0016020">
    <property type="term" value="C:membrane"/>
    <property type="evidence" value="ECO:0007669"/>
    <property type="project" value="UniProtKB-SubCell"/>
</dbReference>
<name>A0A2T2YPP2_9BACT</name>
<dbReference type="AlphaFoldDB" id="A0A2T2YPP2"/>
<evidence type="ECO:0000256" key="2">
    <source>
        <dbReference type="ARBA" id="ARBA00006464"/>
    </source>
</evidence>
<evidence type="ECO:0000313" key="10">
    <source>
        <dbReference type="Proteomes" id="UP000240357"/>
    </source>
</evidence>
<keyword evidence="4 7" id="KW-0812">Transmembrane</keyword>
<dbReference type="InterPro" id="IPR003362">
    <property type="entry name" value="Bact_transf"/>
</dbReference>
<dbReference type="Gene3D" id="3.40.50.720">
    <property type="entry name" value="NAD(P)-binding Rossmann-like Domain"/>
    <property type="match status" value="1"/>
</dbReference>
<dbReference type="PANTHER" id="PTHR30576:SF0">
    <property type="entry name" value="UNDECAPRENYL-PHOSPHATE N-ACETYLGALACTOSAMINYL 1-PHOSPHATE TRANSFERASE-RELATED"/>
    <property type="match status" value="1"/>
</dbReference>
<feature type="transmembrane region" description="Helical" evidence="7">
    <location>
        <begin position="37"/>
        <end position="58"/>
    </location>
</feature>
<evidence type="ECO:0000313" key="9">
    <source>
        <dbReference type="EMBL" id="PSR57492.1"/>
    </source>
</evidence>
<organism evidence="9 10">
    <name type="scientific">Adhaeribacter arboris</name>
    <dbReference type="NCBI Taxonomy" id="2072846"/>
    <lineage>
        <taxon>Bacteria</taxon>
        <taxon>Pseudomonadati</taxon>
        <taxon>Bacteroidota</taxon>
        <taxon>Cytophagia</taxon>
        <taxon>Cytophagales</taxon>
        <taxon>Hymenobacteraceae</taxon>
        <taxon>Adhaeribacter</taxon>
    </lineage>
</organism>
<dbReference type="Pfam" id="PF13727">
    <property type="entry name" value="CoA_binding_3"/>
    <property type="match status" value="1"/>
</dbReference>
<feature type="transmembrane region" description="Helical" evidence="7">
    <location>
        <begin position="274"/>
        <end position="298"/>
    </location>
</feature>
<evidence type="ECO:0000259" key="8">
    <source>
        <dbReference type="Pfam" id="PF02397"/>
    </source>
</evidence>
<comment type="similarity">
    <text evidence="2">Belongs to the bacterial sugar transferase family.</text>
</comment>
<comment type="subcellular location">
    <subcellularLocation>
        <location evidence="1">Membrane</location>
        <topology evidence="1">Multi-pass membrane protein</topology>
    </subcellularLocation>
</comment>
<evidence type="ECO:0000256" key="7">
    <source>
        <dbReference type="SAM" id="Phobius"/>
    </source>
</evidence>
<dbReference type="PANTHER" id="PTHR30576">
    <property type="entry name" value="COLANIC BIOSYNTHESIS UDP-GLUCOSE LIPID CARRIER TRANSFERASE"/>
    <property type="match status" value="1"/>
</dbReference>
<keyword evidence="5 7" id="KW-1133">Transmembrane helix</keyword>
<proteinExistence type="inferred from homology"/>
<evidence type="ECO:0000256" key="4">
    <source>
        <dbReference type="ARBA" id="ARBA00022692"/>
    </source>
</evidence>
<dbReference type="EMBL" id="PYFT01000001">
    <property type="protein sequence ID" value="PSR57492.1"/>
    <property type="molecule type" value="Genomic_DNA"/>
</dbReference>
<evidence type="ECO:0000256" key="1">
    <source>
        <dbReference type="ARBA" id="ARBA00004141"/>
    </source>
</evidence>
<protein>
    <submittedName>
        <fullName evidence="9">Sugar transferase</fullName>
    </submittedName>
</protein>
<accession>A0A2T2YPP2</accession>
<evidence type="ECO:0000256" key="3">
    <source>
        <dbReference type="ARBA" id="ARBA00022679"/>
    </source>
</evidence>
<dbReference type="InterPro" id="IPR017475">
    <property type="entry name" value="EPS_sugar_tfrase"/>
</dbReference>
<evidence type="ECO:0000256" key="5">
    <source>
        <dbReference type="ARBA" id="ARBA00022989"/>
    </source>
</evidence>
<reference evidence="9 10" key="1">
    <citation type="submission" date="2018-03" db="EMBL/GenBank/DDBJ databases">
        <title>Adhaeribacter sp. HMF7605 Genome sequencing and assembly.</title>
        <authorList>
            <person name="Kang H."/>
            <person name="Kang J."/>
            <person name="Cha I."/>
            <person name="Kim H."/>
            <person name="Joh K."/>
        </authorList>
    </citation>
    <scope>NUCLEOTIDE SEQUENCE [LARGE SCALE GENOMIC DNA]</scope>
    <source>
        <strain evidence="9 10">HMF7605</strain>
    </source>
</reference>
<feature type="domain" description="Bacterial sugar transferase" evidence="8">
    <location>
        <begin position="272"/>
        <end position="454"/>
    </location>
</feature>
<feature type="transmembrane region" description="Helical" evidence="7">
    <location>
        <begin position="101"/>
        <end position="125"/>
    </location>
</feature>
<evidence type="ECO:0000256" key="6">
    <source>
        <dbReference type="ARBA" id="ARBA00023136"/>
    </source>
</evidence>
<dbReference type="GO" id="GO:0016780">
    <property type="term" value="F:phosphotransferase activity, for other substituted phosphate groups"/>
    <property type="evidence" value="ECO:0007669"/>
    <property type="project" value="TreeGrafter"/>
</dbReference>
<keyword evidence="6 7" id="KW-0472">Membrane</keyword>
<feature type="transmembrane region" description="Helical" evidence="7">
    <location>
        <begin position="70"/>
        <end position="89"/>
    </location>
</feature>